<protein>
    <submittedName>
        <fullName evidence="1">Uncharacterized protein</fullName>
    </submittedName>
</protein>
<keyword evidence="2" id="KW-1185">Reference proteome</keyword>
<evidence type="ECO:0000313" key="2">
    <source>
        <dbReference type="Proteomes" id="UP001234297"/>
    </source>
</evidence>
<dbReference type="EMBL" id="CM056811">
    <property type="protein sequence ID" value="KAJ8635858.1"/>
    <property type="molecule type" value="Genomic_DNA"/>
</dbReference>
<name>A0ACC2LR22_PERAE</name>
<reference evidence="1 2" key="1">
    <citation type="journal article" date="2022" name="Hortic Res">
        <title>A haplotype resolved chromosomal level avocado genome allows analysis of novel avocado genes.</title>
        <authorList>
            <person name="Nath O."/>
            <person name="Fletcher S.J."/>
            <person name="Hayward A."/>
            <person name="Shaw L.M."/>
            <person name="Masouleh A.K."/>
            <person name="Furtado A."/>
            <person name="Henry R.J."/>
            <person name="Mitter N."/>
        </authorList>
    </citation>
    <scope>NUCLEOTIDE SEQUENCE [LARGE SCALE GENOMIC DNA]</scope>
    <source>
        <strain evidence="2">cv. Hass</strain>
    </source>
</reference>
<proteinExistence type="predicted"/>
<dbReference type="Proteomes" id="UP001234297">
    <property type="component" value="Chromosome 3"/>
</dbReference>
<comment type="caution">
    <text evidence="1">The sequence shown here is derived from an EMBL/GenBank/DDBJ whole genome shotgun (WGS) entry which is preliminary data.</text>
</comment>
<sequence length="134" mass="14090">MEVQVKWPAGREGIKAAKVMHWTGQADSRQGKEKEEADANSCGGWLLAISTASRPKISTLASHQSPFPAASYSLPSGHICPSPYCHPPGHISLEIAVEAATNNPMTSTPTTSLAATIQPLLLGQHGCSLTSCLN</sequence>
<evidence type="ECO:0000313" key="1">
    <source>
        <dbReference type="EMBL" id="KAJ8635858.1"/>
    </source>
</evidence>
<gene>
    <name evidence="1" type="ORF">MRB53_010125</name>
</gene>
<organism evidence="1 2">
    <name type="scientific">Persea americana</name>
    <name type="common">Avocado</name>
    <dbReference type="NCBI Taxonomy" id="3435"/>
    <lineage>
        <taxon>Eukaryota</taxon>
        <taxon>Viridiplantae</taxon>
        <taxon>Streptophyta</taxon>
        <taxon>Embryophyta</taxon>
        <taxon>Tracheophyta</taxon>
        <taxon>Spermatophyta</taxon>
        <taxon>Magnoliopsida</taxon>
        <taxon>Magnoliidae</taxon>
        <taxon>Laurales</taxon>
        <taxon>Lauraceae</taxon>
        <taxon>Persea</taxon>
    </lineage>
</organism>
<accession>A0ACC2LR22</accession>